<dbReference type="AlphaFoldDB" id="M5SB15"/>
<proteinExistence type="predicted"/>
<comment type="caution">
    <text evidence="1">The sequence shown here is derived from an EMBL/GenBank/DDBJ whole genome shotgun (WGS) entry which is preliminary data.</text>
</comment>
<organism evidence="1 2">
    <name type="scientific">Rhodopirellula europaea SH398</name>
    <dbReference type="NCBI Taxonomy" id="1263868"/>
    <lineage>
        <taxon>Bacteria</taxon>
        <taxon>Pseudomonadati</taxon>
        <taxon>Planctomycetota</taxon>
        <taxon>Planctomycetia</taxon>
        <taxon>Pirellulales</taxon>
        <taxon>Pirellulaceae</taxon>
        <taxon>Rhodopirellula</taxon>
    </lineage>
</organism>
<sequence length="62" mass="7284">MPSKIASIIGIGDCDAIGERKLRWIYNRDCRRKESFHDTRPERSERCLNYEKLHQGQPALPK</sequence>
<dbReference type="Proteomes" id="UP000011996">
    <property type="component" value="Unassembled WGS sequence"/>
</dbReference>
<protein>
    <submittedName>
        <fullName evidence="1">Uncharacterized protein</fullName>
    </submittedName>
</protein>
<accession>M5SB15</accession>
<reference evidence="1 2" key="1">
    <citation type="journal article" date="2013" name="Mar. Genomics">
        <title>Expression of sulfatases in Rhodopirellula baltica and the diversity of sulfatases in the genus Rhodopirellula.</title>
        <authorList>
            <person name="Wegner C.E."/>
            <person name="Richter-Heitmann T."/>
            <person name="Klindworth A."/>
            <person name="Klockow C."/>
            <person name="Richter M."/>
            <person name="Achstetter T."/>
            <person name="Glockner F.O."/>
            <person name="Harder J."/>
        </authorList>
    </citation>
    <scope>NUCLEOTIDE SEQUENCE [LARGE SCALE GENOMIC DNA]</scope>
    <source>
        <strain evidence="1 2">SH398</strain>
    </source>
</reference>
<name>M5SB15_9BACT</name>
<gene>
    <name evidence="1" type="ORF">RESH_00741</name>
</gene>
<dbReference type="EMBL" id="ANOF01000024">
    <property type="protein sequence ID" value="EMI28686.1"/>
    <property type="molecule type" value="Genomic_DNA"/>
</dbReference>
<evidence type="ECO:0000313" key="1">
    <source>
        <dbReference type="EMBL" id="EMI28686.1"/>
    </source>
</evidence>
<evidence type="ECO:0000313" key="2">
    <source>
        <dbReference type="Proteomes" id="UP000011996"/>
    </source>
</evidence>